<proteinExistence type="predicted"/>
<evidence type="ECO:0000313" key="2">
    <source>
        <dbReference type="Proteomes" id="UP000634530"/>
    </source>
</evidence>
<name>A0A9E6TSC5_9PSED</name>
<dbReference type="Proteomes" id="UP000634530">
    <property type="component" value="Chromosome"/>
</dbReference>
<dbReference type="AlphaFoldDB" id="A0A9E6TSC5"/>
<organism evidence="1 2">
    <name type="scientific">Pseudomonas vanderleydeniana</name>
    <dbReference type="NCBI Taxonomy" id="2745495"/>
    <lineage>
        <taxon>Bacteria</taxon>
        <taxon>Pseudomonadati</taxon>
        <taxon>Pseudomonadota</taxon>
        <taxon>Gammaproteobacteria</taxon>
        <taxon>Pseudomonadales</taxon>
        <taxon>Pseudomonadaceae</taxon>
        <taxon>Pseudomonas</taxon>
    </lineage>
</organism>
<dbReference type="EMBL" id="CP077093">
    <property type="protein sequence ID" value="QXI28709.1"/>
    <property type="molecule type" value="Genomic_DNA"/>
</dbReference>
<dbReference type="KEGG" id="pvw:HU752_001745"/>
<reference evidence="1 2" key="1">
    <citation type="journal article" date="2020" name="Microorganisms">
        <title>Reliable Identification of Environmental Pseudomonas Isolates Using the rpoD Gene.</title>
        <authorList>
            <consortium name="The Broad Institute Genome Sequencing Platform"/>
            <person name="Girard L."/>
            <person name="Lood C."/>
            <person name="Rokni-Zadeh H."/>
            <person name="van Noort V."/>
            <person name="Lavigne R."/>
            <person name="De Mot R."/>
        </authorList>
    </citation>
    <scope>NUCLEOTIDE SEQUENCE [LARGE SCALE GENOMIC DNA]</scope>
    <source>
        <strain evidence="1 2">RW8P3</strain>
    </source>
</reference>
<evidence type="ECO:0000313" key="1">
    <source>
        <dbReference type="EMBL" id="QXI28709.1"/>
    </source>
</evidence>
<protein>
    <submittedName>
        <fullName evidence="1">Uncharacterized protein</fullName>
    </submittedName>
</protein>
<accession>A0A9E6TSC5</accession>
<dbReference type="RefSeq" id="WP_186684287.1">
    <property type="nucleotide sequence ID" value="NZ_CP077093.1"/>
</dbReference>
<sequence>MLQHVSSEHFQSLLDQPCPLYLPDGSQLQILIEAIEPRPKAQLPEMSRVPFNVQLHSLHPTDFVDGLCNLELPGIGLLEGIFVSREPALGRDQALGYFNIVFN</sequence>
<keyword evidence="2" id="KW-1185">Reference proteome</keyword>
<gene>
    <name evidence="1" type="ORF">HU752_001745</name>
</gene>
<reference evidence="1 2" key="2">
    <citation type="journal article" date="2021" name="Microorganisms">
        <title>The Ever-Expanding Pseudomonas Genus: Description of 43 New Species and Partition of the Pseudomonas putida Group.</title>
        <authorList>
            <person name="Girard L."/>
            <person name="Lood C."/>
            <person name="Hofte M."/>
            <person name="Vandamme P."/>
            <person name="Rokni-Zadeh H."/>
            <person name="van Noort V."/>
            <person name="Lavigne R."/>
            <person name="De Mot R."/>
        </authorList>
    </citation>
    <scope>NUCLEOTIDE SEQUENCE [LARGE SCALE GENOMIC DNA]</scope>
    <source>
        <strain evidence="1 2">RW8P3</strain>
    </source>
</reference>